<accession>A0A346Y634</accession>
<dbReference type="AlphaFoldDB" id="A0A346Y634"/>
<keyword evidence="1" id="KW-0614">Plasmid</keyword>
<protein>
    <submittedName>
        <fullName evidence="1">Uncharacterized protein</fullName>
    </submittedName>
</protein>
<sequence length="115" mass="12238">MTITVSPVQTTGESDRLQTAFQAVHDAERAALAVIEASLRAACNRVLPHLEAVIVDSLEDDCAGTVNGTDQPTAHLPEADRDTVEALNEALWAEMSSLHPHADDQGLIRIGPTDA</sequence>
<keyword evidence="2" id="KW-1185">Reference proteome</keyword>
<dbReference type="EMBL" id="CP031166">
    <property type="protein sequence ID" value="AXV09931.1"/>
    <property type="molecule type" value="Genomic_DNA"/>
</dbReference>
<evidence type="ECO:0000313" key="2">
    <source>
        <dbReference type="Proteomes" id="UP000264006"/>
    </source>
</evidence>
<name>A0A346Y634_9ACTN</name>
<organism evidence="1 2">
    <name type="scientific">Euzebya pacifica</name>
    <dbReference type="NCBI Taxonomy" id="1608957"/>
    <lineage>
        <taxon>Bacteria</taxon>
        <taxon>Bacillati</taxon>
        <taxon>Actinomycetota</taxon>
        <taxon>Nitriliruptoria</taxon>
        <taxon>Euzebyales</taxon>
    </lineage>
</organism>
<dbReference type="RefSeq" id="WP_114594535.1">
    <property type="nucleotide sequence ID" value="NZ_CP031166.1"/>
</dbReference>
<gene>
    <name evidence="1" type="ORF">DVS28_b0161</name>
</gene>
<reference evidence="1 2" key="1">
    <citation type="submission" date="2018-09" db="EMBL/GenBank/DDBJ databases">
        <title>Complete genome sequence of Euzebya sp. DY32-46 isolated from seawater of Pacific Ocean.</title>
        <authorList>
            <person name="Xu L."/>
            <person name="Wu Y.-H."/>
            <person name="Xu X.-W."/>
        </authorList>
    </citation>
    <scope>NUCLEOTIDE SEQUENCE [LARGE SCALE GENOMIC DNA]</scope>
    <source>
        <strain evidence="1 2">DY32-46</strain>
        <plasmid evidence="2">pedy32-46i</plasmid>
    </source>
</reference>
<dbReference type="KEGG" id="euz:DVS28_b0161"/>
<proteinExistence type="predicted"/>
<geneLocation type="plasmid" evidence="2">
    <name>pedy32-46i</name>
</geneLocation>
<evidence type="ECO:0000313" key="1">
    <source>
        <dbReference type="EMBL" id="AXV09931.1"/>
    </source>
</evidence>
<dbReference type="Proteomes" id="UP000264006">
    <property type="component" value="Plasmid pEDY32-46I"/>
</dbReference>